<dbReference type="Proteomes" id="UP001595821">
    <property type="component" value="Unassembled WGS sequence"/>
</dbReference>
<reference evidence="2 3" key="1">
    <citation type="journal article" date="2014" name="Int. J. Syst. Evol. Microbiol.">
        <title>Complete genome sequence of Corynebacterium casei LMG S-19264T (=DSM 44701T), isolated from a smear-ripened cheese.</title>
        <authorList>
            <consortium name="US DOE Joint Genome Institute (JGI-PGF)"/>
            <person name="Walter F."/>
            <person name="Albersmeier A."/>
            <person name="Kalinowski J."/>
            <person name="Ruckert C."/>
        </authorList>
    </citation>
    <scope>NUCLEOTIDE SEQUENCE [LARGE SCALE GENOMIC DNA]</scope>
    <source>
        <strain evidence="2 3">IBRC-M 10912</strain>
    </source>
</reference>
<gene>
    <name evidence="2" type="ORF">ACFOZ7_14660</name>
</gene>
<evidence type="ECO:0000313" key="2">
    <source>
        <dbReference type="EMBL" id="MFC4248159.1"/>
    </source>
</evidence>
<dbReference type="GeneID" id="71856379"/>
<dbReference type="RefSeq" id="WP_246975494.1">
    <property type="nucleotide sequence ID" value="NZ_CP095398.1"/>
</dbReference>
<comment type="caution">
    <text evidence="2">The sequence shown here is derived from an EMBL/GenBank/DDBJ whole genome shotgun (WGS) entry which is preliminary data.</text>
</comment>
<evidence type="ECO:0000313" key="3">
    <source>
        <dbReference type="Proteomes" id="UP001595821"/>
    </source>
</evidence>
<keyword evidence="1" id="KW-0472">Membrane</keyword>
<dbReference type="EMBL" id="JBHSDJ010000116">
    <property type="protein sequence ID" value="MFC4248159.1"/>
    <property type="molecule type" value="Genomic_DNA"/>
</dbReference>
<accession>A0ABD5P1N2</accession>
<keyword evidence="1" id="KW-1133">Transmembrane helix</keyword>
<feature type="transmembrane region" description="Helical" evidence="1">
    <location>
        <begin position="46"/>
        <end position="67"/>
    </location>
</feature>
<protein>
    <recommendedName>
        <fullName evidence="4">Major facilitator superfamily (MFS) profile domain-containing protein</fullName>
    </recommendedName>
</protein>
<name>A0ABD5P1N2_9EURY</name>
<sequence length="74" mass="7887">MDELLDVLDLLADSELEGLVTWVFRVLGVLAILAGIGIWLFTEIALLVPLFLVAVGFLLIAVPGLLLEVAELAG</sequence>
<proteinExistence type="predicted"/>
<feature type="transmembrane region" description="Helical" evidence="1">
    <location>
        <begin position="20"/>
        <end position="41"/>
    </location>
</feature>
<organism evidence="2 3">
    <name type="scientific">Natribaculum luteum</name>
    <dbReference type="NCBI Taxonomy" id="1586232"/>
    <lineage>
        <taxon>Archaea</taxon>
        <taxon>Methanobacteriati</taxon>
        <taxon>Methanobacteriota</taxon>
        <taxon>Stenosarchaea group</taxon>
        <taxon>Halobacteria</taxon>
        <taxon>Halobacteriales</taxon>
        <taxon>Natrialbaceae</taxon>
        <taxon>Natribaculum</taxon>
    </lineage>
</organism>
<evidence type="ECO:0008006" key="4">
    <source>
        <dbReference type="Google" id="ProtNLM"/>
    </source>
</evidence>
<evidence type="ECO:0000256" key="1">
    <source>
        <dbReference type="SAM" id="Phobius"/>
    </source>
</evidence>
<dbReference type="AlphaFoldDB" id="A0ABD5P1N2"/>
<keyword evidence="1" id="KW-0812">Transmembrane</keyword>